<geneLocation type="plasmid" evidence="1">
    <name>pSM145A_Rh05</name>
</geneLocation>
<name>A0A4V2II99_RHILE</name>
<dbReference type="AlphaFoldDB" id="A0A4V2II99"/>
<sequence length="59" mass="6564">MGRWARRPSCKGCSPLRHVRLYSAWQADRTSARGNRPDPGGGVGTVKLFCTFSGRQKEL</sequence>
<evidence type="ECO:0000313" key="1">
    <source>
        <dbReference type="EMBL" id="TAX66233.1"/>
    </source>
</evidence>
<proteinExistence type="predicted"/>
<protein>
    <submittedName>
        <fullName evidence="1">Uncharacterized protein</fullName>
    </submittedName>
</protein>
<evidence type="ECO:0000313" key="2">
    <source>
        <dbReference type="Proteomes" id="UP000293652"/>
    </source>
</evidence>
<accession>A0A4V2II99</accession>
<dbReference type="EMBL" id="SIPC01000005">
    <property type="protein sequence ID" value="TAX66233.1"/>
    <property type="molecule type" value="Genomic_DNA"/>
</dbReference>
<gene>
    <name evidence="1" type="ORF">ELI03_32315</name>
</gene>
<organism evidence="1 2">
    <name type="scientific">Rhizobium leguminosarum</name>
    <dbReference type="NCBI Taxonomy" id="384"/>
    <lineage>
        <taxon>Bacteria</taxon>
        <taxon>Pseudomonadati</taxon>
        <taxon>Pseudomonadota</taxon>
        <taxon>Alphaproteobacteria</taxon>
        <taxon>Hyphomicrobiales</taxon>
        <taxon>Rhizobiaceae</taxon>
        <taxon>Rhizobium/Agrobacterium group</taxon>
        <taxon>Rhizobium</taxon>
    </lineage>
</organism>
<keyword evidence="1" id="KW-0614">Plasmid</keyword>
<dbReference type="Proteomes" id="UP000293652">
    <property type="component" value="Unassembled WGS sequence"/>
</dbReference>
<comment type="caution">
    <text evidence="1">The sequence shown here is derived from an EMBL/GenBank/DDBJ whole genome shotgun (WGS) entry which is preliminary data.</text>
</comment>
<reference evidence="1 2" key="1">
    <citation type="submission" date="2019-02" db="EMBL/GenBank/DDBJ databases">
        <title>The genomic architecture of introgression among sibling species of bacteria.</title>
        <authorList>
            <person name="Cavassim M.I.A."/>
            <person name="Moeskjaer S."/>
            <person name="Moslemi C."/>
            <person name="Fields B."/>
            <person name="Bachmann A."/>
            <person name="Vilhjalmsson B."/>
            <person name="Schierup M.H."/>
            <person name="Young J.P.W."/>
            <person name="Andersen S.U."/>
        </authorList>
    </citation>
    <scope>NUCLEOTIDE SEQUENCE [LARGE SCALE GENOMIC DNA]</scope>
    <source>
        <strain evidence="1 2">SM145A</strain>
        <plasmid evidence="1">pSM145A_Rh05</plasmid>
    </source>
</reference>